<evidence type="ECO:0000256" key="1">
    <source>
        <dbReference type="SAM" id="SignalP"/>
    </source>
</evidence>
<dbReference type="RefSeq" id="WP_193439880.1">
    <property type="nucleotide sequence ID" value="NZ_CP063145.1"/>
</dbReference>
<evidence type="ECO:0000313" key="3">
    <source>
        <dbReference type="Proteomes" id="UP000593605"/>
    </source>
</evidence>
<dbReference type="Pfam" id="PF13595">
    <property type="entry name" value="DUF4138"/>
    <property type="match status" value="1"/>
</dbReference>
<sequence>MKNLIYAVLLFATQLLSAQTTMKEQFLSELPELEITDGVNLHIVSPEPIQYVDLSTTQLTGDLPSANIGRIKLTDDTKDTVKERLKANSHFSNGENIGIITVVGQSFMAQYKAVYRNPDNPNIVSNIQIQPEDMQPIELNKTRFSNLELSKLSMDIIRKQSDEKPIRKENNLKLKMQLNNVFVLSDYIFLDMTFINTTHLSYDIEDLKFTIEDKSIHKTTNNQSIELTPVFQLHPQKSFRKNFRNIYVFKKFTFPNSKVMKIRLIEEQLSGRTIEMKVNYSDILKADTF</sequence>
<dbReference type="Proteomes" id="UP000593605">
    <property type="component" value="Chromosome"/>
</dbReference>
<protein>
    <submittedName>
        <fullName evidence="2">DUF4138 domain-containing protein</fullName>
    </submittedName>
</protein>
<dbReference type="AlphaFoldDB" id="A0A7M1T1T1"/>
<accession>A0A7M1T1T1</accession>
<dbReference type="KEGG" id="civ:IMZ16_09770"/>
<dbReference type="EMBL" id="CP063145">
    <property type="protein sequence ID" value="QOR73779.1"/>
    <property type="molecule type" value="Genomic_DNA"/>
</dbReference>
<name>A0A7M1T1T1_9FLAO</name>
<keyword evidence="1" id="KW-0732">Signal</keyword>
<organism evidence="2 3">
    <name type="scientific">Cruoricaptor ignavus</name>
    <dbReference type="NCBI Taxonomy" id="1118202"/>
    <lineage>
        <taxon>Bacteria</taxon>
        <taxon>Pseudomonadati</taxon>
        <taxon>Bacteroidota</taxon>
        <taxon>Flavobacteriia</taxon>
        <taxon>Flavobacteriales</taxon>
        <taxon>Weeksellaceae</taxon>
        <taxon>Cruoricaptor</taxon>
    </lineage>
</organism>
<gene>
    <name evidence="2" type="ORF">IMZ16_09770</name>
</gene>
<feature type="signal peptide" evidence="1">
    <location>
        <begin position="1"/>
        <end position="18"/>
    </location>
</feature>
<reference evidence="2 3" key="1">
    <citation type="submission" date="2020-10" db="EMBL/GenBank/DDBJ databases">
        <title>Complete genome of Cruoricapor ignavus strain M1214 isolated from the blood culture of a febrile patient.</title>
        <authorList>
            <person name="Guglielmino C.J.D."/>
        </authorList>
    </citation>
    <scope>NUCLEOTIDE SEQUENCE [LARGE SCALE GENOMIC DNA]</scope>
    <source>
        <strain evidence="2 3">M1214</strain>
    </source>
</reference>
<proteinExistence type="predicted"/>
<evidence type="ECO:0000313" key="2">
    <source>
        <dbReference type="EMBL" id="QOR73779.1"/>
    </source>
</evidence>
<dbReference type="InterPro" id="IPR022298">
    <property type="entry name" value="Conjug_transposon_TraN"/>
</dbReference>
<feature type="chain" id="PRO_5032267240" evidence="1">
    <location>
        <begin position="19"/>
        <end position="289"/>
    </location>
</feature>